<name>A0A0V1M3U3_9BILA</name>
<evidence type="ECO:0000313" key="2">
    <source>
        <dbReference type="Proteomes" id="UP000054843"/>
    </source>
</evidence>
<protein>
    <submittedName>
        <fullName evidence="1">Uncharacterized protein</fullName>
    </submittedName>
</protein>
<dbReference type="AlphaFoldDB" id="A0A0V1M3U3"/>
<gene>
    <name evidence="1" type="ORF">T10_10220</name>
</gene>
<keyword evidence="2" id="KW-1185">Reference proteome</keyword>
<dbReference type="STRING" id="268474.A0A0V1M3U3"/>
<dbReference type="EMBL" id="JYDO01000237">
    <property type="protein sequence ID" value="KRZ66539.1"/>
    <property type="molecule type" value="Genomic_DNA"/>
</dbReference>
<evidence type="ECO:0000313" key="1">
    <source>
        <dbReference type="EMBL" id="KRZ66539.1"/>
    </source>
</evidence>
<organism evidence="1 2">
    <name type="scientific">Trichinella papuae</name>
    <dbReference type="NCBI Taxonomy" id="268474"/>
    <lineage>
        <taxon>Eukaryota</taxon>
        <taxon>Metazoa</taxon>
        <taxon>Ecdysozoa</taxon>
        <taxon>Nematoda</taxon>
        <taxon>Enoplea</taxon>
        <taxon>Dorylaimia</taxon>
        <taxon>Trichinellida</taxon>
        <taxon>Trichinellidae</taxon>
        <taxon>Trichinella</taxon>
    </lineage>
</organism>
<accession>A0A0V1M3U3</accession>
<dbReference type="Proteomes" id="UP000054843">
    <property type="component" value="Unassembled WGS sequence"/>
</dbReference>
<sequence>MSAARVTRPCSRANLYSKAICSERNNTDPVGVTWPRAGDQKSRVGREQYPRTVGQIAIWAFWRQRAGVREAPCCARLTVAHQRIRPFSSLIGIRQGFRSAPELASAPAASELPIGGACGSTAGPLTLALYIGPEIVPKVVVDSHDRVIGVRKYWLAVFAISGRGELEVLDEPSRSAYGRTIERETLGTTVVARVRTLRALAVVAYRGSGDSEPENVSEGDRRRLELWYPGRSLRRERLHQIHFILCSPLAFGLTSERRMWRTRSLCDSACFLSRLRRKFDQLVDP</sequence>
<reference evidence="1 2" key="1">
    <citation type="submission" date="2015-01" db="EMBL/GenBank/DDBJ databases">
        <title>Evolution of Trichinella species and genotypes.</title>
        <authorList>
            <person name="Korhonen P.K."/>
            <person name="Edoardo P."/>
            <person name="Giuseppe L.R."/>
            <person name="Gasser R.B."/>
        </authorList>
    </citation>
    <scope>NUCLEOTIDE SEQUENCE [LARGE SCALE GENOMIC DNA]</scope>
    <source>
        <strain evidence="1">ISS1980</strain>
    </source>
</reference>
<comment type="caution">
    <text evidence="1">The sequence shown here is derived from an EMBL/GenBank/DDBJ whole genome shotgun (WGS) entry which is preliminary data.</text>
</comment>
<proteinExistence type="predicted"/>
<dbReference type="OrthoDB" id="10498382at2759"/>